<gene>
    <name evidence="1" type="ORF">SAMN05660706_11030</name>
</gene>
<dbReference type="RefSeq" id="WP_207545147.1">
    <property type="nucleotide sequence ID" value="NZ_FOYM01000010.1"/>
</dbReference>
<protein>
    <submittedName>
        <fullName evidence="1">Spore coat assemly protein</fullName>
    </submittedName>
</protein>
<sequence length="292" mass="32841">MGIKVGDVVGRKSYGLDVYFKVMEIMEDDSGIPSARLKGLDMRLCASAPLDDLVKIEPGKVADYWRMLMTKNHEAMRKVFSRRQKDRERVLTRSVPDAGDAAGLEGFDVPGRVLHIDGDGEYLDLCMTTYRQLQIPADGYHIPEKQQAERIYDLLMEHRPDLLVITGHDGFKKGTKDFSDINNYHNSAYFVDAVKAARRYEKSRDDLVIFAGACQSHYEDLLKAGANFASSPKRVLIHAFDPVFIMEKIAYTSIYDPISLRDIIAGTITGFDGVGGMETRGRHRLGVPRSPY</sequence>
<accession>A0A1I6DFT0</accession>
<evidence type="ECO:0000313" key="1">
    <source>
        <dbReference type="EMBL" id="SFR04267.1"/>
    </source>
</evidence>
<dbReference type="PIRSF" id="PIRSF011575">
    <property type="entry name" value="YabG"/>
    <property type="match status" value="1"/>
</dbReference>
<dbReference type="InterPro" id="IPR008764">
    <property type="entry name" value="Peptidase_U57"/>
</dbReference>
<name>A0A1I6DFT0_9FIRM</name>
<dbReference type="NCBIfam" id="TIGR02855">
    <property type="entry name" value="spore_yabG"/>
    <property type="match status" value="1"/>
</dbReference>
<evidence type="ECO:0000313" key="2">
    <source>
        <dbReference type="Proteomes" id="UP000199584"/>
    </source>
</evidence>
<reference evidence="2" key="1">
    <citation type="submission" date="2016-10" db="EMBL/GenBank/DDBJ databases">
        <authorList>
            <person name="Varghese N."/>
            <person name="Submissions S."/>
        </authorList>
    </citation>
    <scope>NUCLEOTIDE SEQUENCE [LARGE SCALE GENOMIC DNA]</scope>
    <source>
        <strain evidence="2">DSM 3669</strain>
    </source>
</reference>
<dbReference type="Proteomes" id="UP000199584">
    <property type="component" value="Unassembled WGS sequence"/>
</dbReference>
<dbReference type="AlphaFoldDB" id="A0A1I6DFT0"/>
<keyword evidence="2" id="KW-1185">Reference proteome</keyword>
<dbReference type="Pfam" id="PF05582">
    <property type="entry name" value="Peptidase_U57"/>
    <property type="match status" value="1"/>
</dbReference>
<proteinExistence type="predicted"/>
<dbReference type="STRING" id="39060.SAMN05660706_11030"/>
<dbReference type="EMBL" id="FOYM01000010">
    <property type="protein sequence ID" value="SFR04267.1"/>
    <property type="molecule type" value="Genomic_DNA"/>
</dbReference>
<organism evidence="1 2">
    <name type="scientific">Desulfoscipio geothermicus DSM 3669</name>
    <dbReference type="NCBI Taxonomy" id="1121426"/>
    <lineage>
        <taxon>Bacteria</taxon>
        <taxon>Bacillati</taxon>
        <taxon>Bacillota</taxon>
        <taxon>Clostridia</taxon>
        <taxon>Eubacteriales</taxon>
        <taxon>Desulfallaceae</taxon>
        <taxon>Desulfoscipio</taxon>
    </lineage>
</organism>